<proteinExistence type="predicted"/>
<evidence type="ECO:0000259" key="1">
    <source>
        <dbReference type="SMART" id="SM00849"/>
    </source>
</evidence>
<dbReference type="RefSeq" id="WP_165131727.1">
    <property type="nucleotide sequence ID" value="NZ_CP049253.1"/>
</dbReference>
<dbReference type="Proteomes" id="UP001519362">
    <property type="component" value="Unassembled WGS sequence"/>
</dbReference>
<dbReference type="PANTHER" id="PTHR43546:SF3">
    <property type="entry name" value="UPF0173 METAL-DEPENDENT HYDROLASE MJ1163"/>
    <property type="match status" value="1"/>
</dbReference>
<evidence type="ECO:0000313" key="3">
    <source>
        <dbReference type="Proteomes" id="UP001519362"/>
    </source>
</evidence>
<dbReference type="Gene3D" id="3.60.15.10">
    <property type="entry name" value="Ribonuclease Z/Hydroxyacylglutathione hydrolase-like"/>
    <property type="match status" value="1"/>
</dbReference>
<reference evidence="2 3" key="1">
    <citation type="submission" date="2021-03" db="EMBL/GenBank/DDBJ databases">
        <title>Sequencing the genomes of 1000 actinobacteria strains.</title>
        <authorList>
            <person name="Klenk H.-P."/>
        </authorList>
    </citation>
    <scope>NUCLEOTIDE SEQUENCE [LARGE SCALE GENOMIC DNA]</scope>
    <source>
        <strain evidence="2 3">DSM 24221</strain>
    </source>
</reference>
<sequence>MRITKNEHAYLTVEHTDETLVIDPGAFCAELGALADVTAIVITHEHPDHWTPEHLLTLRQQFPDAPIFTTAATAAAAPVETTVVHAGDDRQIGAFSLRFFGGTHNEIHASIPRVDNVGVLVNETLYYPGDSYAVPSGVEVPVLAAPNGAPWLKIGEAMDFVLAVRPREAFGTHDKPLSEVGLGMHRQRLAWATEQHGGIFHDLDVGDALTVASP</sequence>
<organism evidence="2 3">
    <name type="scientific">Microbacterium amylolyticum</name>
    <dbReference type="NCBI Taxonomy" id="936337"/>
    <lineage>
        <taxon>Bacteria</taxon>
        <taxon>Bacillati</taxon>
        <taxon>Actinomycetota</taxon>
        <taxon>Actinomycetes</taxon>
        <taxon>Micrococcales</taxon>
        <taxon>Microbacteriaceae</taxon>
        <taxon>Microbacterium</taxon>
    </lineage>
</organism>
<comment type="caution">
    <text evidence="2">The sequence shown here is derived from an EMBL/GenBank/DDBJ whole genome shotgun (WGS) entry which is preliminary data.</text>
</comment>
<dbReference type="InterPro" id="IPR050114">
    <property type="entry name" value="UPF0173_UPF0282_UlaG_hydrolase"/>
</dbReference>
<dbReference type="InterPro" id="IPR036866">
    <property type="entry name" value="RibonucZ/Hydroxyglut_hydro"/>
</dbReference>
<accession>A0ABS4ZF07</accession>
<dbReference type="PANTHER" id="PTHR43546">
    <property type="entry name" value="UPF0173 METAL-DEPENDENT HYDROLASE MJ1163-RELATED"/>
    <property type="match status" value="1"/>
</dbReference>
<dbReference type="SMART" id="SM00849">
    <property type="entry name" value="Lactamase_B"/>
    <property type="match status" value="1"/>
</dbReference>
<gene>
    <name evidence="2" type="ORF">JOF34_000445</name>
</gene>
<name>A0ABS4ZF07_9MICO</name>
<dbReference type="Pfam" id="PF13483">
    <property type="entry name" value="Lactamase_B_3"/>
    <property type="match status" value="1"/>
</dbReference>
<evidence type="ECO:0000313" key="2">
    <source>
        <dbReference type="EMBL" id="MBP2435859.1"/>
    </source>
</evidence>
<keyword evidence="3" id="KW-1185">Reference proteome</keyword>
<dbReference type="InterPro" id="IPR001279">
    <property type="entry name" value="Metallo-B-lactamas"/>
</dbReference>
<dbReference type="SUPFAM" id="SSF56281">
    <property type="entry name" value="Metallo-hydrolase/oxidoreductase"/>
    <property type="match status" value="1"/>
</dbReference>
<feature type="domain" description="Metallo-beta-lactamase" evidence="1">
    <location>
        <begin position="6"/>
        <end position="173"/>
    </location>
</feature>
<protein>
    <submittedName>
        <fullName evidence="2">L-ascorbate metabolism protein UlaG (Beta-lactamase superfamily)</fullName>
    </submittedName>
</protein>
<dbReference type="EMBL" id="JAGIOL010000001">
    <property type="protein sequence ID" value="MBP2435859.1"/>
    <property type="molecule type" value="Genomic_DNA"/>
</dbReference>